<comment type="caution">
    <text evidence="2">The sequence shown here is derived from an EMBL/GenBank/DDBJ whole genome shotgun (WGS) entry which is preliminary data.</text>
</comment>
<keyword evidence="3" id="KW-1185">Reference proteome</keyword>
<keyword evidence="1" id="KW-0732">Signal</keyword>
<protein>
    <submittedName>
        <fullName evidence="2">Uncharacterized protein</fullName>
    </submittedName>
</protein>
<proteinExistence type="predicted"/>
<evidence type="ECO:0000313" key="3">
    <source>
        <dbReference type="Proteomes" id="UP001500604"/>
    </source>
</evidence>
<dbReference type="Proteomes" id="UP001500604">
    <property type="component" value="Unassembled WGS sequence"/>
</dbReference>
<reference evidence="3" key="1">
    <citation type="journal article" date="2019" name="Int. J. Syst. Evol. Microbiol.">
        <title>The Global Catalogue of Microorganisms (GCM) 10K type strain sequencing project: providing services to taxonomists for standard genome sequencing and annotation.</title>
        <authorList>
            <consortium name="The Broad Institute Genomics Platform"/>
            <consortium name="The Broad Institute Genome Sequencing Center for Infectious Disease"/>
            <person name="Wu L."/>
            <person name="Ma J."/>
        </authorList>
    </citation>
    <scope>NUCLEOTIDE SEQUENCE [LARGE SCALE GENOMIC DNA]</scope>
    <source>
        <strain evidence="3">JCM 17805</strain>
    </source>
</reference>
<accession>A0ABP8V473</accession>
<evidence type="ECO:0000256" key="1">
    <source>
        <dbReference type="SAM" id="SignalP"/>
    </source>
</evidence>
<sequence length="281" mass="31751">MKTLWAFVTGLLVSLSVQAADIAVSPLLIDLSATANETVPFEFNIAGKDRAKVRLSVYDLAQMETGHMGFIEANADDKLSKINWITLEKSTLEIRKDSNQTVRGEVKLPRKSNGNHLAAVMVEEVKEGDRKNGINLNVRYAVILNINATSKKSRPRIKTEFKALELVRVDDRLMVVGDFTNLSNKDGFLLSEVHIRDNNRKLVEKVRLMTESAWQRQDPASRVFPESRVKVFGFVGSDLSEGTYEFKVRNRFSDRSQPTYKVQLDYNDSIRQIIRATAAES</sequence>
<evidence type="ECO:0000313" key="2">
    <source>
        <dbReference type="EMBL" id="GAA4651033.1"/>
    </source>
</evidence>
<dbReference type="RefSeq" id="WP_345197330.1">
    <property type="nucleotide sequence ID" value="NZ_BAABFL010000434.1"/>
</dbReference>
<feature type="signal peptide" evidence="1">
    <location>
        <begin position="1"/>
        <end position="19"/>
    </location>
</feature>
<gene>
    <name evidence="2" type="ORF">GCM10023116_33160</name>
</gene>
<organism evidence="2 3">
    <name type="scientific">Kistimonas scapharcae</name>
    <dbReference type="NCBI Taxonomy" id="1036133"/>
    <lineage>
        <taxon>Bacteria</taxon>
        <taxon>Pseudomonadati</taxon>
        <taxon>Pseudomonadota</taxon>
        <taxon>Gammaproteobacteria</taxon>
        <taxon>Oceanospirillales</taxon>
        <taxon>Endozoicomonadaceae</taxon>
        <taxon>Kistimonas</taxon>
    </lineage>
</organism>
<feature type="chain" id="PRO_5046694193" evidence="1">
    <location>
        <begin position="20"/>
        <end position="281"/>
    </location>
</feature>
<dbReference type="EMBL" id="BAABFL010000434">
    <property type="protein sequence ID" value="GAA4651033.1"/>
    <property type="molecule type" value="Genomic_DNA"/>
</dbReference>
<name>A0ABP8V473_9GAMM</name>